<evidence type="ECO:0000313" key="8">
    <source>
        <dbReference type="EMBL" id="HIY89408.1"/>
    </source>
</evidence>
<dbReference type="Proteomes" id="UP000886851">
    <property type="component" value="Unassembled WGS sequence"/>
</dbReference>
<dbReference type="Pfam" id="PF08281">
    <property type="entry name" value="Sigma70_r4_2"/>
    <property type="match status" value="1"/>
</dbReference>
<dbReference type="SUPFAM" id="SSF88946">
    <property type="entry name" value="Sigma2 domain of RNA polymerase sigma factors"/>
    <property type="match status" value="1"/>
</dbReference>
<dbReference type="NCBIfam" id="TIGR02937">
    <property type="entry name" value="sigma70-ECF"/>
    <property type="match status" value="1"/>
</dbReference>
<dbReference type="AlphaFoldDB" id="A0A9D2CLT8"/>
<dbReference type="InterPro" id="IPR007627">
    <property type="entry name" value="RNA_pol_sigma70_r2"/>
</dbReference>
<name>A0A9D2CLT8_9BACE</name>
<accession>A0A9D2CLT8</accession>
<keyword evidence="5" id="KW-0804">Transcription</keyword>
<comment type="similarity">
    <text evidence="1">Belongs to the sigma-70 factor family. ECF subfamily.</text>
</comment>
<evidence type="ECO:0000313" key="9">
    <source>
        <dbReference type="Proteomes" id="UP000886851"/>
    </source>
</evidence>
<keyword evidence="4" id="KW-0238">DNA-binding</keyword>
<evidence type="ECO:0000256" key="2">
    <source>
        <dbReference type="ARBA" id="ARBA00023015"/>
    </source>
</evidence>
<evidence type="ECO:0000256" key="1">
    <source>
        <dbReference type="ARBA" id="ARBA00010641"/>
    </source>
</evidence>
<dbReference type="InterPro" id="IPR039425">
    <property type="entry name" value="RNA_pol_sigma-70-like"/>
</dbReference>
<dbReference type="Gene3D" id="1.10.10.10">
    <property type="entry name" value="Winged helix-like DNA-binding domain superfamily/Winged helix DNA-binding domain"/>
    <property type="match status" value="1"/>
</dbReference>
<dbReference type="InterPro" id="IPR036388">
    <property type="entry name" value="WH-like_DNA-bd_sf"/>
</dbReference>
<dbReference type="InterPro" id="IPR013325">
    <property type="entry name" value="RNA_pol_sigma_r2"/>
</dbReference>
<comment type="caution">
    <text evidence="8">The sequence shown here is derived from an EMBL/GenBank/DDBJ whole genome shotgun (WGS) entry which is preliminary data.</text>
</comment>
<dbReference type="Gene3D" id="1.10.1740.10">
    <property type="match status" value="1"/>
</dbReference>
<feature type="domain" description="RNA polymerase sigma factor 70 region 4 type 2" evidence="7">
    <location>
        <begin position="104"/>
        <end position="156"/>
    </location>
</feature>
<evidence type="ECO:0000256" key="5">
    <source>
        <dbReference type="ARBA" id="ARBA00023163"/>
    </source>
</evidence>
<dbReference type="InterPro" id="IPR014284">
    <property type="entry name" value="RNA_pol_sigma-70_dom"/>
</dbReference>
<dbReference type="PANTHER" id="PTHR43133:SF8">
    <property type="entry name" value="RNA POLYMERASE SIGMA FACTOR HI_1459-RELATED"/>
    <property type="match status" value="1"/>
</dbReference>
<dbReference type="PANTHER" id="PTHR43133">
    <property type="entry name" value="RNA POLYMERASE ECF-TYPE SIGMA FACTO"/>
    <property type="match status" value="1"/>
</dbReference>
<dbReference type="SUPFAM" id="SSF88659">
    <property type="entry name" value="Sigma3 and sigma4 domains of RNA polymerase sigma factors"/>
    <property type="match status" value="1"/>
</dbReference>
<reference evidence="8" key="2">
    <citation type="submission" date="2021-04" db="EMBL/GenBank/DDBJ databases">
        <authorList>
            <person name="Gilroy R."/>
        </authorList>
    </citation>
    <scope>NUCLEOTIDE SEQUENCE</scope>
    <source>
        <strain evidence="8">Gambia2-208</strain>
    </source>
</reference>
<evidence type="ECO:0000259" key="7">
    <source>
        <dbReference type="Pfam" id="PF08281"/>
    </source>
</evidence>
<evidence type="ECO:0000259" key="6">
    <source>
        <dbReference type="Pfam" id="PF04542"/>
    </source>
</evidence>
<organism evidence="8 9">
    <name type="scientific">Candidatus Bacteroides pullicola</name>
    <dbReference type="NCBI Taxonomy" id="2838475"/>
    <lineage>
        <taxon>Bacteria</taxon>
        <taxon>Pseudomonadati</taxon>
        <taxon>Bacteroidota</taxon>
        <taxon>Bacteroidia</taxon>
        <taxon>Bacteroidales</taxon>
        <taxon>Bacteroidaceae</taxon>
        <taxon>Bacteroides</taxon>
    </lineage>
</organism>
<proteinExistence type="inferred from homology"/>
<dbReference type="Pfam" id="PF04542">
    <property type="entry name" value="Sigma70_r2"/>
    <property type="match status" value="1"/>
</dbReference>
<evidence type="ECO:0000256" key="3">
    <source>
        <dbReference type="ARBA" id="ARBA00023082"/>
    </source>
</evidence>
<dbReference type="GO" id="GO:0016987">
    <property type="term" value="F:sigma factor activity"/>
    <property type="evidence" value="ECO:0007669"/>
    <property type="project" value="UniProtKB-KW"/>
</dbReference>
<feature type="domain" description="RNA polymerase sigma-70 region 2" evidence="6">
    <location>
        <begin position="15"/>
        <end position="74"/>
    </location>
</feature>
<keyword evidence="3" id="KW-0731">Sigma factor</keyword>
<dbReference type="GO" id="GO:0003677">
    <property type="term" value="F:DNA binding"/>
    <property type="evidence" value="ECO:0007669"/>
    <property type="project" value="UniProtKB-KW"/>
</dbReference>
<keyword evidence="2" id="KW-0805">Transcription regulation</keyword>
<dbReference type="EMBL" id="DXCV01000085">
    <property type="protein sequence ID" value="HIY89408.1"/>
    <property type="molecule type" value="Genomic_DNA"/>
</dbReference>
<dbReference type="InterPro" id="IPR013324">
    <property type="entry name" value="RNA_pol_sigma_r3/r4-like"/>
</dbReference>
<dbReference type="CDD" id="cd06171">
    <property type="entry name" value="Sigma70_r4"/>
    <property type="match status" value="1"/>
</dbReference>
<dbReference type="InterPro" id="IPR013249">
    <property type="entry name" value="RNA_pol_sigma70_r4_t2"/>
</dbReference>
<reference evidence="8" key="1">
    <citation type="journal article" date="2021" name="PeerJ">
        <title>Extensive microbial diversity within the chicken gut microbiome revealed by metagenomics and culture.</title>
        <authorList>
            <person name="Gilroy R."/>
            <person name="Ravi A."/>
            <person name="Getino M."/>
            <person name="Pursley I."/>
            <person name="Horton D.L."/>
            <person name="Alikhan N.F."/>
            <person name="Baker D."/>
            <person name="Gharbi K."/>
            <person name="Hall N."/>
            <person name="Watson M."/>
            <person name="Adriaenssens E.M."/>
            <person name="Foster-Nyarko E."/>
            <person name="Jarju S."/>
            <person name="Secka A."/>
            <person name="Antonio M."/>
            <person name="Oren A."/>
            <person name="Chaudhuri R.R."/>
            <person name="La Ragione R."/>
            <person name="Hildebrand F."/>
            <person name="Pallen M.J."/>
        </authorList>
    </citation>
    <scope>NUCLEOTIDE SEQUENCE</scope>
    <source>
        <strain evidence="8">Gambia2-208</strain>
    </source>
</reference>
<sequence>MELNAFKTSVCPLREKLLAQARRLTGSEEDAEDIVQEVLLRLWSKRTELDRCASIEAFATTATRNACIDWMRTRHTVGSDLSEGTLQADDRTPESLLEAKDEMQLVERIIRQLPPLQQAILRMKDVEGYETEEIAQVTGCNAEAIRSNLSRARKRMRDIYLKTIEERRKNHG</sequence>
<gene>
    <name evidence="8" type="ORF">H9824_12020</name>
</gene>
<dbReference type="GO" id="GO:0006352">
    <property type="term" value="P:DNA-templated transcription initiation"/>
    <property type="evidence" value="ECO:0007669"/>
    <property type="project" value="InterPro"/>
</dbReference>
<evidence type="ECO:0000256" key="4">
    <source>
        <dbReference type="ARBA" id="ARBA00023125"/>
    </source>
</evidence>
<protein>
    <submittedName>
        <fullName evidence="8">Sigma-70 family RNA polymerase sigma factor</fullName>
    </submittedName>
</protein>